<dbReference type="InterPro" id="IPR056288">
    <property type="entry name" value="CEP76_C"/>
</dbReference>
<dbReference type="GO" id="GO:1905515">
    <property type="term" value="P:non-motile cilium assembly"/>
    <property type="evidence" value="ECO:0007669"/>
    <property type="project" value="TreeGrafter"/>
</dbReference>
<dbReference type="InterPro" id="IPR000008">
    <property type="entry name" value="C2_dom"/>
</dbReference>
<reference evidence="2" key="1">
    <citation type="submission" date="2017-10" db="EMBL/GenBank/DDBJ databases">
        <title>Transcriptome Assembly of Sugarcane Aphid Adults.</title>
        <authorList>
            <person name="Scully E.D."/>
            <person name="Palmer N.A."/>
            <person name="Geib S.M."/>
            <person name="Sarath G."/>
            <person name="Sattler S.E."/>
        </authorList>
    </citation>
    <scope>NUCLEOTIDE SEQUENCE</scope>
    <source>
        <tissue evidence="2">Whole body</tissue>
    </source>
</reference>
<dbReference type="Gene3D" id="2.60.40.150">
    <property type="entry name" value="C2 domain"/>
    <property type="match status" value="1"/>
</dbReference>
<dbReference type="PANTHER" id="PTHR20837">
    <property type="entry name" value="CENTROSOMAL PROTEIN-RELATED"/>
    <property type="match status" value="1"/>
</dbReference>
<protein>
    <submittedName>
        <fullName evidence="2">Coiled-coil and C2 domain-containing protein 2A</fullName>
    </submittedName>
</protein>
<evidence type="ECO:0000313" key="2">
    <source>
        <dbReference type="EMBL" id="MBW12745.1"/>
    </source>
</evidence>
<dbReference type="Pfam" id="PF00168">
    <property type="entry name" value="C2"/>
    <property type="match status" value="1"/>
</dbReference>
<gene>
    <name evidence="2" type="primary">CC2D2A_5</name>
</gene>
<feature type="domain" description="C2" evidence="1">
    <location>
        <begin position="196"/>
        <end position="349"/>
    </location>
</feature>
<dbReference type="InterPro" id="IPR035892">
    <property type="entry name" value="C2_domain_sf"/>
</dbReference>
<accession>A0A2H8TF95</accession>
<dbReference type="PANTHER" id="PTHR20837:SF0">
    <property type="entry name" value="COILED-COIL AND C2 DOMAIN-CONTAINING PROTEIN 2A"/>
    <property type="match status" value="1"/>
</dbReference>
<dbReference type="InterPro" id="IPR056290">
    <property type="entry name" value="CEPT76/DRC7_peptidase-like_dom"/>
</dbReference>
<dbReference type="Pfam" id="PF24656">
    <property type="entry name" value="CEPT76_peptidase"/>
    <property type="match status" value="1"/>
</dbReference>
<dbReference type="PROSITE" id="PS50004">
    <property type="entry name" value="C2"/>
    <property type="match status" value="1"/>
</dbReference>
<dbReference type="GO" id="GO:0035869">
    <property type="term" value="C:ciliary transition zone"/>
    <property type="evidence" value="ECO:0007669"/>
    <property type="project" value="TreeGrafter"/>
</dbReference>
<dbReference type="OrthoDB" id="2162143at2759"/>
<proteinExistence type="predicted"/>
<sequence>MIKYYAPLKITLTESIHKKKISSLMNDLHPDPNDPNNVSFFEALKNVDEEMAFKMKSKFSVNIYKKMLEFCSEEELNSNPRLKLLKLRDRGEIEFRMAKAVPLKEWLIPKDIFNEFENRVATSELALEVAGLGSLETSRILGRYSVIKLYDKIFKQCKLGNGNKITRDIIVEDTVPDIGTLGLTFMKMFQPKRPLRPKRKERKKVPVKSLSGQEIKVVINVMRAFEVPVRKNSDMMMGDIAMVPVQPFIEISFKNQTSRTTTAEGSNPTWNQDLQLVLRSNSVDLCPNEVQPIDDCIYINMYDEIVVDILEDDRTRETNIHQRLERHWLGSCVIPISALFNSSQIEGIFQMNTPRHLLGYERLVSNSESSHFRNSTFLSLFIMVQPPLHHPEPIKERLDCSESFNFERYLEYWSAEGKKQFPGRSVKTLVIHCSGKSVCVTRFFRPLPLPVISEDVSNITAEMVARFVSLIPVINSNVLLIGRFDVWLTGDQLLGLLFGGGSGIDHGLLLCCYFAKLNVRSWLLLGTGVSRGEAAYVLTSRPVPDQPAAAPVYDVWDPLTGQKYSTCDSFSPVQEAYCLINAENIWLNVQYEKSVPRTRWDVTQSRDWNPAFGRYQAAPTAAGSVQPDTVDYTPAAIADARLLQDKLETTLRNAMMKWRVKSKTVWNRYCISVLRKILPNLERETWNGGCKDITPAENGYLAELQHLLVSHKMCGFPINRPYCNTEVLVDAVQSTGMHLNENPLVEFALAVYVHPYPNQVLSVWIYLASLQPRR</sequence>
<organism evidence="2">
    <name type="scientific">Melanaphis sacchari</name>
    <dbReference type="NCBI Taxonomy" id="742174"/>
    <lineage>
        <taxon>Eukaryota</taxon>
        <taxon>Metazoa</taxon>
        <taxon>Ecdysozoa</taxon>
        <taxon>Arthropoda</taxon>
        <taxon>Hexapoda</taxon>
        <taxon>Insecta</taxon>
        <taxon>Pterygota</taxon>
        <taxon>Neoptera</taxon>
        <taxon>Paraneoptera</taxon>
        <taxon>Hemiptera</taxon>
        <taxon>Sternorrhyncha</taxon>
        <taxon>Aphidomorpha</taxon>
        <taxon>Aphidoidea</taxon>
        <taxon>Aphididae</taxon>
        <taxon>Aphidini</taxon>
        <taxon>Melanaphis</taxon>
    </lineage>
</organism>
<name>A0A2H8TF95_9HEMI</name>
<dbReference type="SUPFAM" id="SSF49562">
    <property type="entry name" value="C2 domain (Calcium/lipid-binding domain, CaLB)"/>
    <property type="match status" value="1"/>
</dbReference>
<evidence type="ECO:0000259" key="1">
    <source>
        <dbReference type="PROSITE" id="PS50004"/>
    </source>
</evidence>
<dbReference type="EMBL" id="GFXV01000940">
    <property type="protein sequence ID" value="MBW12745.1"/>
    <property type="molecule type" value="Transcribed_RNA"/>
</dbReference>
<dbReference type="AlphaFoldDB" id="A0A2H8TF95"/>
<dbReference type="InterPro" id="IPR052434">
    <property type="entry name" value="Tectonic-like_complex_comp"/>
</dbReference>
<dbReference type="Pfam" id="PF24652">
    <property type="entry name" value="CEP76_C"/>
    <property type="match status" value="1"/>
</dbReference>
<dbReference type="GO" id="GO:1904491">
    <property type="term" value="P:protein localization to ciliary transition zone"/>
    <property type="evidence" value="ECO:0007669"/>
    <property type="project" value="TreeGrafter"/>
</dbReference>